<keyword evidence="3" id="KW-1185">Reference proteome</keyword>
<gene>
    <name evidence="2" type="ORF">OBBRIDRAFT_836619</name>
</gene>
<dbReference type="Gene3D" id="3.40.50.1820">
    <property type="entry name" value="alpha/beta hydrolase"/>
    <property type="match status" value="1"/>
</dbReference>
<reference evidence="2 3" key="1">
    <citation type="submission" date="2016-07" db="EMBL/GenBank/DDBJ databases">
        <title>Draft genome of the white-rot fungus Obba rivulosa 3A-2.</title>
        <authorList>
            <consortium name="DOE Joint Genome Institute"/>
            <person name="Miettinen O."/>
            <person name="Riley R."/>
            <person name="Acob R."/>
            <person name="Barry K."/>
            <person name="Cullen D."/>
            <person name="De Vries R."/>
            <person name="Hainaut M."/>
            <person name="Hatakka A."/>
            <person name="Henrissat B."/>
            <person name="Hilden K."/>
            <person name="Kuo R."/>
            <person name="Labutti K."/>
            <person name="Lipzen A."/>
            <person name="Makela M.R."/>
            <person name="Sandor L."/>
            <person name="Spatafora J.W."/>
            <person name="Grigoriev I.V."/>
            <person name="Hibbett D.S."/>
        </authorList>
    </citation>
    <scope>NUCLEOTIDE SEQUENCE [LARGE SCALE GENOMIC DNA]</scope>
    <source>
        <strain evidence="2 3">3A-2</strain>
    </source>
</reference>
<organism evidence="2 3">
    <name type="scientific">Obba rivulosa</name>
    <dbReference type="NCBI Taxonomy" id="1052685"/>
    <lineage>
        <taxon>Eukaryota</taxon>
        <taxon>Fungi</taxon>
        <taxon>Dikarya</taxon>
        <taxon>Basidiomycota</taxon>
        <taxon>Agaricomycotina</taxon>
        <taxon>Agaricomycetes</taxon>
        <taxon>Polyporales</taxon>
        <taxon>Gelatoporiaceae</taxon>
        <taxon>Obba</taxon>
    </lineage>
</organism>
<dbReference type="Proteomes" id="UP000250043">
    <property type="component" value="Unassembled WGS sequence"/>
</dbReference>
<feature type="chain" id="PRO_5034363945" evidence="1">
    <location>
        <begin position="24"/>
        <end position="170"/>
    </location>
</feature>
<dbReference type="InterPro" id="IPR029058">
    <property type="entry name" value="AB_hydrolase_fold"/>
</dbReference>
<evidence type="ECO:0000256" key="1">
    <source>
        <dbReference type="SAM" id="SignalP"/>
    </source>
</evidence>
<protein>
    <submittedName>
        <fullName evidence="2">Uncharacterized protein</fullName>
    </submittedName>
</protein>
<keyword evidence="1" id="KW-0732">Signal</keyword>
<dbReference type="EMBL" id="KV722453">
    <property type="protein sequence ID" value="OCH88437.1"/>
    <property type="molecule type" value="Genomic_DNA"/>
</dbReference>
<evidence type="ECO:0000313" key="3">
    <source>
        <dbReference type="Proteomes" id="UP000250043"/>
    </source>
</evidence>
<evidence type="ECO:0000313" key="2">
    <source>
        <dbReference type="EMBL" id="OCH88437.1"/>
    </source>
</evidence>
<feature type="signal peptide" evidence="1">
    <location>
        <begin position="1"/>
        <end position="23"/>
    </location>
</feature>
<sequence length="170" mass="18475">MPSLVIATWWKTLVLTFGTLSFANNFPNLPNSAGQLLLPPPPVDWVVTHTGREAAMTRSSPTDFVQTIFTGNYTKRTLAGTLPEDSIATNISISHGSLCITKAPGTFAQLPSTCIVTGGAEITLGPMITLRDRMQEDMGKDQVLFIEAPDGTHDFFTAGWHEPERTDGLR</sequence>
<dbReference type="OrthoDB" id="2152029at2759"/>
<accession>A0A8E2DIN9</accession>
<name>A0A8E2DIN9_9APHY</name>
<dbReference type="AlphaFoldDB" id="A0A8E2DIN9"/>
<proteinExistence type="predicted"/>